<dbReference type="STRING" id="2316362.A0A4Q2D8G4"/>
<proteinExistence type="predicted"/>
<evidence type="ECO:0000256" key="3">
    <source>
        <dbReference type="ARBA" id="ARBA00023136"/>
    </source>
</evidence>
<dbReference type="AlphaFoldDB" id="A0A4Q2D8G4"/>
<reference evidence="4 5" key="1">
    <citation type="submission" date="2019-01" db="EMBL/GenBank/DDBJ databases">
        <title>Draft genome sequence of Psathyrella aberdarensis IHI B618.</title>
        <authorList>
            <person name="Buettner E."/>
            <person name="Kellner H."/>
        </authorList>
    </citation>
    <scope>NUCLEOTIDE SEQUENCE [LARGE SCALE GENOMIC DNA]</scope>
    <source>
        <strain evidence="4 5">IHI B618</strain>
    </source>
</reference>
<evidence type="ECO:0000313" key="4">
    <source>
        <dbReference type="EMBL" id="RXW15830.1"/>
    </source>
</evidence>
<organism evidence="4 5">
    <name type="scientific">Candolleomyces aberdarensis</name>
    <dbReference type="NCBI Taxonomy" id="2316362"/>
    <lineage>
        <taxon>Eukaryota</taxon>
        <taxon>Fungi</taxon>
        <taxon>Dikarya</taxon>
        <taxon>Basidiomycota</taxon>
        <taxon>Agaricomycotina</taxon>
        <taxon>Agaricomycetes</taxon>
        <taxon>Agaricomycetidae</taxon>
        <taxon>Agaricales</taxon>
        <taxon>Agaricineae</taxon>
        <taxon>Psathyrellaceae</taxon>
        <taxon>Candolleomyces</taxon>
    </lineage>
</organism>
<gene>
    <name evidence="4" type="ORF">EST38_g10035</name>
</gene>
<dbReference type="OrthoDB" id="5592653at2759"/>
<dbReference type="GO" id="GO:0016020">
    <property type="term" value="C:membrane"/>
    <property type="evidence" value="ECO:0007669"/>
    <property type="project" value="InterPro"/>
</dbReference>
<dbReference type="EMBL" id="SDEE01000506">
    <property type="protein sequence ID" value="RXW15830.1"/>
    <property type="molecule type" value="Genomic_DNA"/>
</dbReference>
<sequence length="76" mass="8443">MFVWVHTGEVNAKRTREKRSEAVLRQDIACLDNVAAGGVAARIQTDARCPLPLVLTTSVTLLKLAMAVTFQRIYQE</sequence>
<keyword evidence="3" id="KW-0472">Membrane</keyword>
<evidence type="ECO:0000313" key="5">
    <source>
        <dbReference type="Proteomes" id="UP000290288"/>
    </source>
</evidence>
<protein>
    <submittedName>
        <fullName evidence="4">Uncharacterized protein</fullName>
    </submittedName>
</protein>
<comment type="caution">
    <text evidence="4">The sequence shown here is derived from an EMBL/GenBank/DDBJ whole genome shotgun (WGS) entry which is preliminary data.</text>
</comment>
<dbReference type="Proteomes" id="UP000290288">
    <property type="component" value="Unassembled WGS sequence"/>
</dbReference>
<keyword evidence="2" id="KW-1133">Transmembrane helix</keyword>
<accession>A0A4Q2D8G4</accession>
<evidence type="ECO:0000256" key="2">
    <source>
        <dbReference type="ARBA" id="ARBA00022989"/>
    </source>
</evidence>
<keyword evidence="5" id="KW-1185">Reference proteome</keyword>
<dbReference type="Gene3D" id="1.20.1560.10">
    <property type="entry name" value="ABC transporter type 1, transmembrane domain"/>
    <property type="match status" value="1"/>
</dbReference>
<evidence type="ECO:0000256" key="1">
    <source>
        <dbReference type="ARBA" id="ARBA00022692"/>
    </source>
</evidence>
<keyword evidence="1" id="KW-0812">Transmembrane</keyword>
<dbReference type="GO" id="GO:0005524">
    <property type="term" value="F:ATP binding"/>
    <property type="evidence" value="ECO:0007669"/>
    <property type="project" value="InterPro"/>
</dbReference>
<name>A0A4Q2D8G4_9AGAR</name>
<dbReference type="InterPro" id="IPR036640">
    <property type="entry name" value="ABC1_TM_sf"/>
</dbReference>